<protein>
    <submittedName>
        <fullName evidence="2">Putative secreted protein</fullName>
    </submittedName>
</protein>
<accession>A0A2M4CAW0</accession>
<proteinExistence type="predicted"/>
<feature type="chain" id="PRO_5014824499" evidence="1">
    <location>
        <begin position="21"/>
        <end position="84"/>
    </location>
</feature>
<dbReference type="EMBL" id="GGFJ01013316">
    <property type="protein sequence ID" value="MBW62457.1"/>
    <property type="molecule type" value="Transcribed_RNA"/>
</dbReference>
<evidence type="ECO:0000256" key="1">
    <source>
        <dbReference type="SAM" id="SignalP"/>
    </source>
</evidence>
<name>A0A2M4CAW0_9DIPT</name>
<organism evidence="2">
    <name type="scientific">Anopheles marajoara</name>
    <dbReference type="NCBI Taxonomy" id="58244"/>
    <lineage>
        <taxon>Eukaryota</taxon>
        <taxon>Metazoa</taxon>
        <taxon>Ecdysozoa</taxon>
        <taxon>Arthropoda</taxon>
        <taxon>Hexapoda</taxon>
        <taxon>Insecta</taxon>
        <taxon>Pterygota</taxon>
        <taxon>Neoptera</taxon>
        <taxon>Endopterygota</taxon>
        <taxon>Diptera</taxon>
        <taxon>Nematocera</taxon>
        <taxon>Culicoidea</taxon>
        <taxon>Culicidae</taxon>
        <taxon>Anophelinae</taxon>
        <taxon>Anopheles</taxon>
    </lineage>
</organism>
<reference evidence="2" key="1">
    <citation type="submission" date="2018-01" db="EMBL/GenBank/DDBJ databases">
        <title>An insight into the sialome of Amazonian anophelines.</title>
        <authorList>
            <person name="Ribeiro J.M."/>
            <person name="Scarpassa V."/>
            <person name="Calvo E."/>
        </authorList>
    </citation>
    <scope>NUCLEOTIDE SEQUENCE</scope>
    <source>
        <tissue evidence="2">Salivary glands</tissue>
    </source>
</reference>
<feature type="signal peptide" evidence="1">
    <location>
        <begin position="1"/>
        <end position="20"/>
    </location>
</feature>
<dbReference type="AlphaFoldDB" id="A0A2M4CAW0"/>
<sequence length="84" mass="10124">MKRWITMLLMVGLTLCRTRADGGGCAMREALRKSMCRHRRRRRLPHRMSCDEYYHQYQHLYRLPNYGYDDDDDDDDVHSLSARS</sequence>
<evidence type="ECO:0000313" key="2">
    <source>
        <dbReference type="EMBL" id="MBW62457.1"/>
    </source>
</evidence>
<keyword evidence="1" id="KW-0732">Signal</keyword>